<dbReference type="OrthoDB" id="9816402at2"/>
<dbReference type="GO" id="GO:0051539">
    <property type="term" value="F:4 iron, 4 sulfur cluster binding"/>
    <property type="evidence" value="ECO:0007669"/>
    <property type="project" value="UniProtKB-KW"/>
</dbReference>
<dbReference type="GO" id="GO:0008137">
    <property type="term" value="F:NADH dehydrogenase (ubiquinone) activity"/>
    <property type="evidence" value="ECO:0007669"/>
    <property type="project" value="InterPro"/>
</dbReference>
<name>A0A5P8P381_9BACT</name>
<proteinExistence type="inferred from homology"/>
<evidence type="ECO:0000256" key="2">
    <source>
        <dbReference type="ARBA" id="ARBA00004370"/>
    </source>
</evidence>
<dbReference type="RefSeq" id="WP_152308064.1">
    <property type="nucleotide sequence ID" value="NZ_CP043617.1"/>
</dbReference>
<dbReference type="GO" id="GO:0051537">
    <property type="term" value="F:2 iron, 2 sulfur cluster binding"/>
    <property type="evidence" value="ECO:0007669"/>
    <property type="project" value="UniProtKB-KW"/>
</dbReference>
<dbReference type="InterPro" id="IPR000283">
    <property type="entry name" value="NADH_UbQ_OxRdtase_75kDa_su_CS"/>
</dbReference>
<sequence length="729" mass="81156">MIKFKINGTEFSANKGETILEVARANGIYIPTMCYLPKATPSASCRMCSVEVEGQEGFVLSCNTPPVEGIEVRTDSDALYKERQNIMKMYNVNHPLQCGVCDKSGECELQNKTLEFGVAEQNFAVRDQSRKKKKWGVHTYDPALCILCEKCTVVCNETVGNEALFIKPGGYKSHIDINLANCIQCGECISVCPVGAMASTEFKYSSNAWELKQVPSSCSHCSSACSLNYEVKEGTVRRVTNEFEFSSLCGGGRFGFDFENRVLNKDEDSFADAVENFKIAKNVIFTSNITNEEAYLLNELKKKFGFNLVNDEAKKFQEFMESFSSTANISQYNATLKDVSGSDFIVSVGCSIQSDNPMVKFAMSQAVKYNKAYVSTIHPIEETPIANVISQYIKNEVGSEEAALAMLADMLVEDKSSQEEFFDSLDLGYLSGESNISEEELDVLKLKYARVKKPVLVLGEDVINHPRSANIAAIAGYLQKNEIFKVLIIPTLTNTLGVSMICDLDKAQEGLSIGYNVKADYTLSAKSEGDLDMPALNQQEGTFVNIDKDLVVLNAAADYEGYELNDIANALGLKAENVIEYTSKLGFKEIDFDDLDNYYDNVGNAHRGYRIEPVKNRKRPKLQEVDDLAEYNGSVVYSRNPLSHFNVFTKDCKQLKDKPDLIGSEQFAIAAKIKSGDNVRFSVDGVEFTRHFKVDRRMKGTVAYNPTFDVDAKSASYRYTQVKLEVINE</sequence>
<keyword evidence="4" id="KW-0004">4Fe-4S</keyword>
<dbReference type="AlphaFoldDB" id="A0A5P8P381"/>
<keyword evidence="10" id="KW-0411">Iron-sulfur</keyword>
<dbReference type="GO" id="GO:0016020">
    <property type="term" value="C:membrane"/>
    <property type="evidence" value="ECO:0007669"/>
    <property type="project" value="UniProtKB-SubCell"/>
</dbReference>
<dbReference type="Gene3D" id="3.30.70.20">
    <property type="match status" value="1"/>
</dbReference>
<dbReference type="Gene3D" id="3.40.228.10">
    <property type="entry name" value="Dimethylsulfoxide Reductase, domain 2"/>
    <property type="match status" value="1"/>
</dbReference>
<dbReference type="SMART" id="SM00929">
    <property type="entry name" value="NADH-G_4Fe-4S_3"/>
    <property type="match status" value="1"/>
</dbReference>
<dbReference type="PROSITE" id="PS51839">
    <property type="entry name" value="4FE4S_HC3"/>
    <property type="match status" value="1"/>
</dbReference>
<keyword evidence="6" id="KW-0874">Quinone</keyword>
<dbReference type="Proteomes" id="UP000326944">
    <property type="component" value="Chromosome"/>
</dbReference>
<dbReference type="Pfam" id="PF04879">
    <property type="entry name" value="Molybdop_Fe4S4"/>
    <property type="match status" value="1"/>
</dbReference>
<keyword evidence="18" id="KW-1185">Reference proteome</keyword>
<dbReference type="SUPFAM" id="SSF54292">
    <property type="entry name" value="2Fe-2S ferredoxin-like"/>
    <property type="match status" value="1"/>
</dbReference>
<dbReference type="CDD" id="cd00207">
    <property type="entry name" value="fer2"/>
    <property type="match status" value="1"/>
</dbReference>
<dbReference type="Gene3D" id="3.10.20.740">
    <property type="match status" value="1"/>
</dbReference>
<dbReference type="Pfam" id="PF10588">
    <property type="entry name" value="NADH-G_4Fe-4S_3"/>
    <property type="match status" value="1"/>
</dbReference>
<dbReference type="GO" id="GO:0046872">
    <property type="term" value="F:metal ion binding"/>
    <property type="evidence" value="ECO:0007669"/>
    <property type="project" value="UniProtKB-KW"/>
</dbReference>
<evidence type="ECO:0000256" key="4">
    <source>
        <dbReference type="ARBA" id="ARBA00022485"/>
    </source>
</evidence>
<dbReference type="PROSITE" id="PS51085">
    <property type="entry name" value="2FE2S_FER_2"/>
    <property type="match status" value="1"/>
</dbReference>
<evidence type="ECO:0000313" key="18">
    <source>
        <dbReference type="Proteomes" id="UP000326944"/>
    </source>
</evidence>
<evidence type="ECO:0000256" key="6">
    <source>
        <dbReference type="ARBA" id="ARBA00022719"/>
    </source>
</evidence>
<evidence type="ECO:0000256" key="13">
    <source>
        <dbReference type="ARBA" id="ARBA00034078"/>
    </source>
</evidence>
<evidence type="ECO:0000313" key="17">
    <source>
        <dbReference type="EMBL" id="QFR50116.1"/>
    </source>
</evidence>
<keyword evidence="11" id="KW-0520">NAD</keyword>
<evidence type="ECO:0000259" key="16">
    <source>
        <dbReference type="PROSITE" id="PS51839"/>
    </source>
</evidence>
<keyword evidence="7" id="KW-0479">Metal-binding</keyword>
<dbReference type="InterPro" id="IPR036010">
    <property type="entry name" value="2Fe-2S_ferredoxin-like_sf"/>
</dbReference>
<feature type="domain" description="2Fe-2S ferredoxin-type" evidence="14">
    <location>
        <begin position="1"/>
        <end position="78"/>
    </location>
</feature>
<dbReference type="InterPro" id="IPR001041">
    <property type="entry name" value="2Fe-2S_ferredoxin-type"/>
</dbReference>
<dbReference type="PROSITE" id="PS51379">
    <property type="entry name" value="4FE4S_FER_2"/>
    <property type="match status" value="1"/>
</dbReference>
<dbReference type="InterPro" id="IPR017900">
    <property type="entry name" value="4Fe4S_Fe_S_CS"/>
</dbReference>
<evidence type="ECO:0000259" key="15">
    <source>
        <dbReference type="PROSITE" id="PS51379"/>
    </source>
</evidence>
<dbReference type="Pfam" id="PF00384">
    <property type="entry name" value="Molybdopterin"/>
    <property type="match status" value="1"/>
</dbReference>
<evidence type="ECO:0000256" key="1">
    <source>
        <dbReference type="ARBA" id="ARBA00001966"/>
    </source>
</evidence>
<dbReference type="PANTHER" id="PTHR43105:SF10">
    <property type="entry name" value="NADH-QUINONE OXIDOREDUCTASE SUBUNIT G"/>
    <property type="match status" value="1"/>
</dbReference>
<comment type="cofactor">
    <cofactor evidence="1">
        <name>[4Fe-4S] cluster</name>
        <dbReference type="ChEBI" id="CHEBI:49883"/>
    </cofactor>
</comment>
<evidence type="ECO:0000256" key="7">
    <source>
        <dbReference type="ARBA" id="ARBA00022723"/>
    </source>
</evidence>
<dbReference type="GO" id="GO:0042773">
    <property type="term" value="P:ATP synthesis coupled electron transport"/>
    <property type="evidence" value="ECO:0007669"/>
    <property type="project" value="InterPro"/>
</dbReference>
<reference evidence="17 18" key="1">
    <citation type="submission" date="2019-09" db="EMBL/GenBank/DDBJ databases">
        <title>Sulfurimonas gotlandica sp. nov., a chemoautotrophic and psychrotolerant epsilonproteobacterium isolated from a pelagic redoxcline, and an emended description of the genus Sulfurimonas.</title>
        <authorList>
            <person name="Wang S."/>
            <person name="Jiang L."/>
            <person name="Shao S."/>
        </authorList>
    </citation>
    <scope>NUCLEOTIDE SEQUENCE [LARGE SCALE GENOMIC DNA]</scope>
    <source>
        <strain evidence="17 18">GYSZ_1</strain>
    </source>
</reference>
<keyword evidence="8" id="KW-1278">Translocase</keyword>
<evidence type="ECO:0000256" key="5">
    <source>
        <dbReference type="ARBA" id="ARBA00022714"/>
    </source>
</evidence>
<evidence type="ECO:0000256" key="10">
    <source>
        <dbReference type="ARBA" id="ARBA00023014"/>
    </source>
</evidence>
<dbReference type="PROSITE" id="PS00198">
    <property type="entry name" value="4FE4S_FER_1"/>
    <property type="match status" value="1"/>
</dbReference>
<evidence type="ECO:0000256" key="8">
    <source>
        <dbReference type="ARBA" id="ARBA00022967"/>
    </source>
</evidence>
<dbReference type="InterPro" id="IPR006963">
    <property type="entry name" value="Mopterin_OxRdtase_4Fe-4S_dom"/>
</dbReference>
<dbReference type="SUPFAM" id="SSF54862">
    <property type="entry name" value="4Fe-4S ferredoxins"/>
    <property type="match status" value="1"/>
</dbReference>
<feature type="domain" description="4Fe-4S His(Cys)3-ligated-type" evidence="16">
    <location>
        <begin position="78"/>
        <end position="117"/>
    </location>
</feature>
<evidence type="ECO:0000259" key="14">
    <source>
        <dbReference type="PROSITE" id="PS51085"/>
    </source>
</evidence>
<dbReference type="KEGG" id="sulg:FJR48_10410"/>
<dbReference type="Gene3D" id="2.20.25.90">
    <property type="entry name" value="ADC-like domains"/>
    <property type="match status" value="1"/>
</dbReference>
<evidence type="ECO:0000256" key="9">
    <source>
        <dbReference type="ARBA" id="ARBA00023004"/>
    </source>
</evidence>
<comment type="cofactor">
    <cofactor evidence="13">
        <name>[2Fe-2S] cluster</name>
        <dbReference type="ChEBI" id="CHEBI:190135"/>
    </cofactor>
</comment>
<dbReference type="SUPFAM" id="SSF53706">
    <property type="entry name" value="Formate dehydrogenase/DMSO reductase, domains 1-3"/>
    <property type="match status" value="1"/>
</dbReference>
<keyword evidence="5" id="KW-0001">2Fe-2S</keyword>
<dbReference type="GO" id="GO:0016491">
    <property type="term" value="F:oxidoreductase activity"/>
    <property type="evidence" value="ECO:0007669"/>
    <property type="project" value="InterPro"/>
</dbReference>
<dbReference type="PANTHER" id="PTHR43105">
    <property type="entry name" value="RESPIRATORY NITRATE REDUCTASE"/>
    <property type="match status" value="1"/>
</dbReference>
<feature type="domain" description="4Fe-4S ferredoxin-type" evidence="15">
    <location>
        <begin position="173"/>
        <end position="202"/>
    </location>
</feature>
<evidence type="ECO:0000256" key="12">
    <source>
        <dbReference type="ARBA" id="ARBA00023136"/>
    </source>
</evidence>
<organism evidence="17 18">
    <name type="scientific">Sulfurimonas lithotrophica</name>
    <dbReference type="NCBI Taxonomy" id="2590022"/>
    <lineage>
        <taxon>Bacteria</taxon>
        <taxon>Pseudomonadati</taxon>
        <taxon>Campylobacterota</taxon>
        <taxon>Epsilonproteobacteria</taxon>
        <taxon>Campylobacterales</taxon>
        <taxon>Sulfurimonadaceae</taxon>
        <taxon>Sulfurimonas</taxon>
    </lineage>
</organism>
<evidence type="ECO:0000256" key="3">
    <source>
        <dbReference type="ARBA" id="ARBA00005404"/>
    </source>
</evidence>
<protein>
    <submittedName>
        <fullName evidence="17">4Fe-4S dicluster domain-containing protein</fullName>
    </submittedName>
</protein>
<comment type="subcellular location">
    <subcellularLocation>
        <location evidence="2">Membrane</location>
    </subcellularLocation>
</comment>
<dbReference type="FunFam" id="3.10.20.740:FF:000004">
    <property type="entry name" value="NADH-quinone oxidoreductase"/>
    <property type="match status" value="1"/>
</dbReference>
<dbReference type="GO" id="GO:0048038">
    <property type="term" value="F:quinone binding"/>
    <property type="evidence" value="ECO:0007669"/>
    <property type="project" value="UniProtKB-KW"/>
</dbReference>
<dbReference type="EMBL" id="CP043617">
    <property type="protein sequence ID" value="QFR50116.1"/>
    <property type="molecule type" value="Genomic_DNA"/>
</dbReference>
<comment type="similarity">
    <text evidence="3">Belongs to the complex I 75 kDa subunit family.</text>
</comment>
<dbReference type="InterPro" id="IPR017896">
    <property type="entry name" value="4Fe4S_Fe-S-bd"/>
</dbReference>
<evidence type="ECO:0000256" key="11">
    <source>
        <dbReference type="ARBA" id="ARBA00023027"/>
    </source>
</evidence>
<dbReference type="InterPro" id="IPR006656">
    <property type="entry name" value="Mopterin_OxRdtase"/>
</dbReference>
<dbReference type="InterPro" id="IPR019574">
    <property type="entry name" value="NADH_UbQ_OxRdtase_Gsu_4Fe4S-bd"/>
</dbReference>
<dbReference type="Pfam" id="PF12838">
    <property type="entry name" value="Fer4_7"/>
    <property type="match status" value="1"/>
</dbReference>
<dbReference type="PROSITE" id="PS00641">
    <property type="entry name" value="COMPLEX1_75K_1"/>
    <property type="match status" value="1"/>
</dbReference>
<accession>A0A5P8P381</accession>
<dbReference type="SMART" id="SM00926">
    <property type="entry name" value="Molybdop_Fe4S4"/>
    <property type="match status" value="1"/>
</dbReference>
<keyword evidence="12" id="KW-0472">Membrane</keyword>
<keyword evidence="9" id="KW-0408">Iron</keyword>
<dbReference type="Pfam" id="PF13510">
    <property type="entry name" value="Fer2_4"/>
    <property type="match status" value="1"/>
</dbReference>
<dbReference type="InterPro" id="IPR050123">
    <property type="entry name" value="Prok_molybdopt-oxidoreductase"/>
</dbReference>
<gene>
    <name evidence="17" type="ORF">FJR48_10410</name>
</gene>